<feature type="region of interest" description="Disordered" evidence="1">
    <location>
        <begin position="456"/>
        <end position="482"/>
    </location>
</feature>
<dbReference type="EMBL" id="CP004375">
    <property type="protein sequence ID" value="AGM31615.1"/>
    <property type="molecule type" value="Genomic_DNA"/>
</dbReference>
<proteinExistence type="predicted"/>
<dbReference type="KEGG" id="mabb:MASS_1p0055"/>
<keyword evidence="2" id="KW-0614">Plasmid</keyword>
<reference evidence="2 3" key="1">
    <citation type="journal article" date="2013" name="Genome Announc.">
        <title>Complete Genome Sequence of Mycobacterium massiliense Clinical Strain Asan 50594, Belonging to the Type II Genotype.</title>
        <authorList>
            <person name="Kim B.J."/>
            <person name="Kim B.R."/>
            <person name="Hong S.H."/>
            <person name="Seok S.H."/>
            <person name="Kook Y.H."/>
            <person name="Kim B.J."/>
        </authorList>
    </citation>
    <scope>NUCLEOTIDE SEQUENCE [LARGE SCALE GENOMIC DNA]</scope>
    <source>
        <strain evidence="2 3">50594</strain>
    </source>
</reference>
<geneLocation type="plasmid" evidence="2 3">
    <name>1</name>
</geneLocation>
<accession>A0AB33AI56</accession>
<feature type="compositionally biased region" description="Basic residues" evidence="1">
    <location>
        <begin position="472"/>
        <end position="482"/>
    </location>
</feature>
<evidence type="ECO:0000256" key="1">
    <source>
        <dbReference type="SAM" id="MobiDB-lite"/>
    </source>
</evidence>
<name>A0AB33AI56_9MYCO</name>
<evidence type="ECO:0000313" key="2">
    <source>
        <dbReference type="EMBL" id="AGM31615.1"/>
    </source>
</evidence>
<evidence type="ECO:0000313" key="3">
    <source>
        <dbReference type="Proteomes" id="UP000013961"/>
    </source>
</evidence>
<gene>
    <name evidence="2" type="ORF">MASS_1p0055</name>
</gene>
<organism evidence="2 3">
    <name type="scientific">Mycobacteroides abscessus subsp. bolletii 50594</name>
    <dbReference type="NCBI Taxonomy" id="1303024"/>
    <lineage>
        <taxon>Bacteria</taxon>
        <taxon>Bacillati</taxon>
        <taxon>Actinomycetota</taxon>
        <taxon>Actinomycetes</taxon>
        <taxon>Mycobacteriales</taxon>
        <taxon>Mycobacteriaceae</taxon>
        <taxon>Mycobacteroides</taxon>
        <taxon>Mycobacteroides abscessus</taxon>
    </lineage>
</organism>
<sequence length="482" mass="52203">MHIGYPPPAQWDKVSDGSVRLYKMLGGTEVRPTITSEQIDWGTLGLIPRWVGEDTSGAVAAIEPSRYFNRGAAEWERFITGARQRQEVALAVSMIGHPGSSENSGMGGLPGVADARVALPGSEAGSIGGFHTPLAEAPSVANGLGRADRDLAMRLVNARGSATNWWTLHYNAAIILPGDGGPGREVQPDGSLQPLLVSAVGEVVAAVWVSADERLRHYVIPYLKSWKVVLDWLAQHAVPEFVPSAVRRVHANLGEDPALQTDAEKAALAARAKLDEQYRIQSEQLEQTLRGARAAADEVRFNLLYGRSTSLENAVAAVLTDAGMTVVPLDSDLKNTASADMLVSDGARHRLVEVKSESGNASEKHVGDAQKHLATWPALRPDVEVEGVSLIINHQTKIYPGERTDQAYTRPEFVQSLTIPVITATALYDAWRRHDFGAIRAAVFGAALSIGKSAVDDRSQQPAVGVPEPSRRQRWWRPTRNR</sequence>
<dbReference type="AlphaFoldDB" id="A0AB33AI56"/>
<protein>
    <submittedName>
        <fullName evidence="2">Uncharacterized protein</fullName>
    </submittedName>
</protein>
<dbReference type="Proteomes" id="UP000013961">
    <property type="component" value="Plasmid 1"/>
</dbReference>